<evidence type="ECO:0000256" key="1">
    <source>
        <dbReference type="ARBA" id="ARBA00004651"/>
    </source>
</evidence>
<evidence type="ECO:0000256" key="3">
    <source>
        <dbReference type="ARBA" id="ARBA00022692"/>
    </source>
</evidence>
<feature type="transmembrane region" description="Helical" evidence="6">
    <location>
        <begin position="45"/>
        <end position="63"/>
    </location>
</feature>
<keyword evidence="3 6" id="KW-0812">Transmembrane</keyword>
<keyword evidence="8" id="KW-1185">Reference proteome</keyword>
<dbReference type="STRING" id="282199.GCA_001049735_01785"/>
<dbReference type="Proteomes" id="UP000048949">
    <property type="component" value="Unassembled WGS sequence"/>
</dbReference>
<reference evidence="7 8" key="1">
    <citation type="submission" date="2015-04" db="EMBL/GenBank/DDBJ databases">
        <authorList>
            <person name="Syromyatnikov M.Y."/>
            <person name="Popov V.N."/>
        </authorList>
    </citation>
    <scope>NUCLEOTIDE SEQUENCE [LARGE SCALE GENOMIC DNA]</scope>
    <source>
        <strain evidence="7 8">CECT 5292</strain>
    </source>
</reference>
<evidence type="ECO:0000256" key="6">
    <source>
        <dbReference type="SAM" id="Phobius"/>
    </source>
</evidence>
<sequence length="205" mass="21912">MIDWLIFIPACLALNLAFGPNNLLSMTHGAKSGIVFAQKAAFGRLFVFVPMIAISALGLGVILTTSAVVFNVVKVIGAIYLIWLGISLWRSSNKVDAAGLSATEISLKEAFKTEGLVASSNPKAILIFAAFFPQFVSMDAYWLSYLMLGGAFIMLEAVAIFTYAALGRFAASFAQNKLPSFQRVSGGTMCVFGLLLLVSPQPTRG</sequence>
<comment type="subcellular location">
    <subcellularLocation>
        <location evidence="1">Cell membrane</location>
        <topology evidence="1">Multi-pass membrane protein</topology>
    </subcellularLocation>
</comment>
<keyword evidence="4 6" id="KW-1133">Transmembrane helix</keyword>
<feature type="transmembrane region" description="Helical" evidence="6">
    <location>
        <begin position="178"/>
        <end position="198"/>
    </location>
</feature>
<evidence type="ECO:0000313" key="7">
    <source>
        <dbReference type="EMBL" id="CRK75732.1"/>
    </source>
</evidence>
<accession>A0A0U1NLW9</accession>
<dbReference type="GO" id="GO:0015171">
    <property type="term" value="F:amino acid transmembrane transporter activity"/>
    <property type="evidence" value="ECO:0007669"/>
    <property type="project" value="TreeGrafter"/>
</dbReference>
<keyword evidence="2" id="KW-1003">Cell membrane</keyword>
<organism evidence="7 8">
    <name type="scientific">Nereida ignava</name>
    <dbReference type="NCBI Taxonomy" id="282199"/>
    <lineage>
        <taxon>Bacteria</taxon>
        <taxon>Pseudomonadati</taxon>
        <taxon>Pseudomonadota</taxon>
        <taxon>Alphaproteobacteria</taxon>
        <taxon>Rhodobacterales</taxon>
        <taxon>Roseobacteraceae</taxon>
        <taxon>Nereida</taxon>
    </lineage>
</organism>
<protein>
    <submittedName>
        <fullName evidence="7">Homoserine/homoserine lactone efflux protein</fullName>
    </submittedName>
</protein>
<dbReference type="OrthoDB" id="9804822at2"/>
<name>A0A0U1NLW9_9RHOB</name>
<dbReference type="AlphaFoldDB" id="A0A0U1NLW9"/>
<keyword evidence="5 6" id="KW-0472">Membrane</keyword>
<dbReference type="PANTHER" id="PTHR30086">
    <property type="entry name" value="ARGININE EXPORTER PROTEIN ARGO"/>
    <property type="match status" value="1"/>
</dbReference>
<evidence type="ECO:0000256" key="2">
    <source>
        <dbReference type="ARBA" id="ARBA00022475"/>
    </source>
</evidence>
<dbReference type="EMBL" id="CVQV01000009">
    <property type="protein sequence ID" value="CRK75732.1"/>
    <property type="molecule type" value="Genomic_DNA"/>
</dbReference>
<feature type="transmembrane region" description="Helical" evidence="6">
    <location>
        <begin position="142"/>
        <end position="166"/>
    </location>
</feature>
<evidence type="ECO:0000256" key="4">
    <source>
        <dbReference type="ARBA" id="ARBA00022989"/>
    </source>
</evidence>
<feature type="transmembrane region" description="Helical" evidence="6">
    <location>
        <begin position="6"/>
        <end position="24"/>
    </location>
</feature>
<proteinExistence type="predicted"/>
<evidence type="ECO:0000313" key="8">
    <source>
        <dbReference type="Proteomes" id="UP000048949"/>
    </source>
</evidence>
<dbReference type="InterPro" id="IPR001123">
    <property type="entry name" value="LeuE-type"/>
</dbReference>
<dbReference type="RefSeq" id="WP_048599157.1">
    <property type="nucleotide sequence ID" value="NZ_CVPC01000009.1"/>
</dbReference>
<feature type="transmembrane region" description="Helical" evidence="6">
    <location>
        <begin position="69"/>
        <end position="89"/>
    </location>
</feature>
<dbReference type="GO" id="GO:0005886">
    <property type="term" value="C:plasma membrane"/>
    <property type="evidence" value="ECO:0007669"/>
    <property type="project" value="UniProtKB-SubCell"/>
</dbReference>
<evidence type="ECO:0000256" key="5">
    <source>
        <dbReference type="ARBA" id="ARBA00023136"/>
    </source>
</evidence>
<dbReference type="Pfam" id="PF01810">
    <property type="entry name" value="LysE"/>
    <property type="match status" value="1"/>
</dbReference>
<dbReference type="PANTHER" id="PTHR30086:SF20">
    <property type="entry name" value="ARGININE EXPORTER PROTEIN ARGO-RELATED"/>
    <property type="match status" value="1"/>
</dbReference>
<gene>
    <name evidence="7" type="primary">rhtB</name>
    <name evidence="7" type="ORF">NIG5292_01786</name>
</gene>